<organism evidence="8">
    <name type="scientific">Citrobacter koseri</name>
    <name type="common">Citrobacter diversus</name>
    <dbReference type="NCBI Taxonomy" id="545"/>
    <lineage>
        <taxon>Bacteria</taxon>
        <taxon>Pseudomonadati</taxon>
        <taxon>Pseudomonadota</taxon>
        <taxon>Gammaproteobacteria</taxon>
        <taxon>Enterobacterales</taxon>
        <taxon>Enterobacteriaceae</taxon>
        <taxon>Citrobacter</taxon>
    </lineage>
</organism>
<dbReference type="InterPro" id="IPR036390">
    <property type="entry name" value="WH_DNA-bd_sf"/>
</dbReference>
<feature type="domain" description="HTH gntR-type" evidence="7">
    <location>
        <begin position="4"/>
        <end position="72"/>
    </location>
</feature>
<evidence type="ECO:0000256" key="2">
    <source>
        <dbReference type="ARBA" id="ARBA00022898"/>
    </source>
</evidence>
<dbReference type="Gene3D" id="1.10.10.10">
    <property type="entry name" value="Winged helix-like DNA-binding domain superfamily/Winged helix DNA-binding domain"/>
    <property type="match status" value="1"/>
</dbReference>
<dbReference type="NCBIfam" id="NF012025">
    <property type="entry name" value="PRK15481.1"/>
    <property type="match status" value="1"/>
</dbReference>
<comment type="similarity">
    <text evidence="1">In the C-terminal section; belongs to the class-I pyridoxal-phosphate-dependent aminotransferase family.</text>
</comment>
<dbReference type="InterPro" id="IPR051446">
    <property type="entry name" value="HTH_trans_reg/aminotransferase"/>
</dbReference>
<evidence type="ECO:0000259" key="7">
    <source>
        <dbReference type="PROSITE" id="PS50949"/>
    </source>
</evidence>
<feature type="region of interest" description="Disordered" evidence="6">
    <location>
        <begin position="71"/>
        <end position="98"/>
    </location>
</feature>
<evidence type="ECO:0000313" key="8">
    <source>
        <dbReference type="EMBL" id="CDZ82332.1"/>
    </source>
</evidence>
<accession>A0A078LAM4</accession>
<dbReference type="SMART" id="SM00345">
    <property type="entry name" value="HTH_GNTR"/>
    <property type="match status" value="1"/>
</dbReference>
<dbReference type="Pfam" id="PF00392">
    <property type="entry name" value="GntR"/>
    <property type="match status" value="1"/>
</dbReference>
<dbReference type="InterPro" id="IPR036388">
    <property type="entry name" value="WH-like_DNA-bd_sf"/>
</dbReference>
<sequence>MIDGKTASEIFDSIRQHVTTGALAPGETLPPVRELASELNVNRNTVAAAYKRLVTSGLALSQGRNGTVIKGAPSPLALEGSSPDTPLTDLSGGNPDPQRLPDLSSYFSTINKSPRLYGDAAVSPALHAWAKQWMQDAIPGEGEIDITSGAIDAIERLLCAHLLPGDSVAVEDPCFLSSISMLRYAGFSAIPVGVDREGMQPEMLEQALKNGARAVILTPRAHNPTGCSLSASRAAALQNIVAKYPQALVIIDDHFALLSSSPWHPVIAPETLHWSVVRSMSKTLGPDLRLAIVASDPATSARLRLRLNSGSQWVSHLLQDLVHACLSDKNYQRTLAQTRQFYASQQQKLACALQRTGLTHAPGDGLNTWLPLKSHSQSIAFMLAKAGWLVREGEAFGVNAPAHGLRITLSTLGDGDINKLAADIHQALKR</sequence>
<dbReference type="CDD" id="cd00609">
    <property type="entry name" value="AAT_like"/>
    <property type="match status" value="1"/>
</dbReference>
<dbReference type="InterPro" id="IPR004839">
    <property type="entry name" value="Aminotransferase_I/II_large"/>
</dbReference>
<dbReference type="GO" id="GO:0003700">
    <property type="term" value="F:DNA-binding transcription factor activity"/>
    <property type="evidence" value="ECO:0007669"/>
    <property type="project" value="InterPro"/>
</dbReference>
<dbReference type="PANTHER" id="PTHR46577">
    <property type="entry name" value="HTH-TYPE TRANSCRIPTIONAL REGULATORY PROTEIN GABR"/>
    <property type="match status" value="1"/>
</dbReference>
<evidence type="ECO:0000256" key="6">
    <source>
        <dbReference type="SAM" id="MobiDB-lite"/>
    </source>
</evidence>
<evidence type="ECO:0000256" key="3">
    <source>
        <dbReference type="ARBA" id="ARBA00023015"/>
    </source>
</evidence>
<gene>
    <name evidence="8" type="ORF">BN1086_00404</name>
</gene>
<dbReference type="PATRIC" id="fig|545.12.peg.393"/>
<dbReference type="GO" id="GO:0003677">
    <property type="term" value="F:DNA binding"/>
    <property type="evidence" value="ECO:0007669"/>
    <property type="project" value="UniProtKB-KW"/>
</dbReference>
<dbReference type="PRINTS" id="PR00035">
    <property type="entry name" value="HTHGNTR"/>
</dbReference>
<dbReference type="Pfam" id="PF00155">
    <property type="entry name" value="Aminotran_1_2"/>
    <property type="match status" value="1"/>
</dbReference>
<proteinExistence type="inferred from homology"/>
<keyword evidence="5" id="KW-0804">Transcription</keyword>
<dbReference type="RefSeq" id="WP_200073621.1">
    <property type="nucleotide sequence ID" value="NZ_CAYTAX010000001.1"/>
</dbReference>
<dbReference type="InterPro" id="IPR000524">
    <property type="entry name" value="Tscrpt_reg_HTH_GntR"/>
</dbReference>
<dbReference type="PROSITE" id="PS50949">
    <property type="entry name" value="HTH_GNTR"/>
    <property type="match status" value="1"/>
</dbReference>
<dbReference type="EMBL" id="LK931336">
    <property type="protein sequence ID" value="CDZ82332.1"/>
    <property type="molecule type" value="Genomic_DNA"/>
</dbReference>
<dbReference type="InterPro" id="IPR015421">
    <property type="entry name" value="PyrdxlP-dep_Trfase_major"/>
</dbReference>
<evidence type="ECO:0000256" key="1">
    <source>
        <dbReference type="ARBA" id="ARBA00005384"/>
    </source>
</evidence>
<evidence type="ECO:0000256" key="5">
    <source>
        <dbReference type="ARBA" id="ARBA00023163"/>
    </source>
</evidence>
<protein>
    <submittedName>
        <fullName evidence="8">GntR family transcriptional regulator</fullName>
    </submittedName>
</protein>
<reference evidence="8" key="1">
    <citation type="submission" date="2014-06" db="EMBL/GenBank/DDBJ databases">
        <authorList>
            <person name="Urmite Genomes Urmite Genomes"/>
        </authorList>
    </citation>
    <scope>NUCLEOTIDE SEQUENCE</scope>
</reference>
<dbReference type="CDD" id="cd07377">
    <property type="entry name" value="WHTH_GntR"/>
    <property type="match status" value="1"/>
</dbReference>
<dbReference type="PANTHER" id="PTHR46577:SF1">
    <property type="entry name" value="HTH-TYPE TRANSCRIPTIONAL REGULATORY PROTEIN GABR"/>
    <property type="match status" value="1"/>
</dbReference>
<dbReference type="SUPFAM" id="SSF46785">
    <property type="entry name" value="Winged helix' DNA-binding domain"/>
    <property type="match status" value="1"/>
</dbReference>
<evidence type="ECO:0000256" key="4">
    <source>
        <dbReference type="ARBA" id="ARBA00023125"/>
    </source>
</evidence>
<name>A0A078LAM4_CITKO</name>
<dbReference type="GO" id="GO:0030170">
    <property type="term" value="F:pyridoxal phosphate binding"/>
    <property type="evidence" value="ECO:0007669"/>
    <property type="project" value="InterPro"/>
</dbReference>
<keyword evidence="3" id="KW-0805">Transcription regulation</keyword>
<keyword evidence="4" id="KW-0238">DNA-binding</keyword>
<dbReference type="SUPFAM" id="SSF53383">
    <property type="entry name" value="PLP-dependent transferases"/>
    <property type="match status" value="1"/>
</dbReference>
<dbReference type="InterPro" id="IPR015422">
    <property type="entry name" value="PyrdxlP-dep_Trfase_small"/>
</dbReference>
<dbReference type="Gene3D" id="3.40.640.10">
    <property type="entry name" value="Type I PLP-dependent aspartate aminotransferase-like (Major domain)"/>
    <property type="match status" value="1"/>
</dbReference>
<dbReference type="Gene3D" id="3.90.1150.10">
    <property type="entry name" value="Aspartate Aminotransferase, domain 1"/>
    <property type="match status" value="1"/>
</dbReference>
<dbReference type="AlphaFoldDB" id="A0A078LAM4"/>
<keyword evidence="2" id="KW-0663">Pyridoxal phosphate</keyword>
<dbReference type="InterPro" id="IPR015424">
    <property type="entry name" value="PyrdxlP-dep_Trfase"/>
</dbReference>